<dbReference type="SUPFAM" id="SSF53756">
    <property type="entry name" value="UDP-Glycosyltransferase/glycogen phosphorylase"/>
    <property type="match status" value="1"/>
</dbReference>
<dbReference type="Pfam" id="PF00201">
    <property type="entry name" value="UDPGT"/>
    <property type="match status" value="1"/>
</dbReference>
<dbReference type="Gene3D" id="3.40.50.2000">
    <property type="entry name" value="Glycogen Phosphorylase B"/>
    <property type="match status" value="2"/>
</dbReference>
<evidence type="ECO:0000313" key="6">
    <source>
        <dbReference type="EMBL" id="AVT42209.1"/>
    </source>
</evidence>
<dbReference type="PANTHER" id="PTHR48043">
    <property type="entry name" value="EG:EG0003.4 PROTEIN-RELATED"/>
    <property type="match status" value="1"/>
</dbReference>
<dbReference type="InterPro" id="IPR002213">
    <property type="entry name" value="UDP_glucos_trans"/>
</dbReference>
<dbReference type="GO" id="GO:0008194">
    <property type="term" value="F:UDP-glycosyltransferase activity"/>
    <property type="evidence" value="ECO:0007669"/>
    <property type="project" value="InterPro"/>
</dbReference>
<evidence type="ECO:0000256" key="3">
    <source>
        <dbReference type="ARBA" id="ARBA00022679"/>
    </source>
</evidence>
<keyword evidence="5" id="KW-0732">Signal</keyword>
<evidence type="ECO:0000256" key="5">
    <source>
        <dbReference type="SAM" id="SignalP"/>
    </source>
</evidence>
<dbReference type="InterPro" id="IPR050271">
    <property type="entry name" value="UDP-glycosyltransferase"/>
</dbReference>
<dbReference type="CDD" id="cd03784">
    <property type="entry name" value="GT1_Gtf-like"/>
    <property type="match status" value="1"/>
</dbReference>
<keyword evidence="4" id="KW-0812">Transmembrane</keyword>
<dbReference type="PANTHER" id="PTHR48043:SF159">
    <property type="entry name" value="EG:EG0003.4 PROTEIN-RELATED"/>
    <property type="match status" value="1"/>
</dbReference>
<dbReference type="AlphaFoldDB" id="A0A2R4FXE5"/>
<sequence length="537" mass="61772">MLKYCCYLLIFLSCIEFARSEKILFIACSPAHSHQKPFQVIWKALSLRGHDVHVLTPNPLKDPTLVNLTEYDLSSFYKDREKSAQKNKDLFNYMIKKPDFLTVFLKDSIMTKIWSNLFYRCLTHNETRRLIENNKHFDAVLVEWLFPTMAAFGAYYKAPIIGVSSLGAPSVALDTLGNPSHPLVSPDYNLPLTRDMTFRERLMAVLYAVYVKLYYDMAVLPREDAQIKKYLSPDLPYLGDIEKNISVLLLNRNPVFHRIMPFNPTTIDLGGIKYSTVKQEIQPDLKKFIESSKEGTILFSLGSYVKSDFLPNNTIEAVKKVFKSLPYNFVWKWGEEDMEGKPENVFISNWIPQVAVLEHPNVKLFITHGGLQSLEETIAAHKPIIGIPFQSDGTSNVDTCVKYGMGKTLELEDITYENLREYILEIMGDPSYAKNAKNLDTLMKDQPQDGLEKAIWWTEYVIRHKGAKHLKSIAVDLPWWKTLLLDIISLILFIITITLFGLYMICRMIVHLLGRIVRKICFNSSKVKSKTKKSKKE</sequence>
<dbReference type="EMBL" id="MF034843">
    <property type="protein sequence ID" value="AVT42209.1"/>
    <property type="molecule type" value="mRNA"/>
</dbReference>
<proteinExistence type="evidence at transcript level"/>
<feature type="transmembrane region" description="Helical" evidence="4">
    <location>
        <begin position="487"/>
        <end position="510"/>
    </location>
</feature>
<evidence type="ECO:0000256" key="2">
    <source>
        <dbReference type="ARBA" id="ARBA00022676"/>
    </source>
</evidence>
<protein>
    <submittedName>
        <fullName evidence="6">UDP-glucuronosyltransferase 40AH1</fullName>
    </submittedName>
</protein>
<keyword evidence="3 6" id="KW-0808">Transferase</keyword>
<evidence type="ECO:0000256" key="4">
    <source>
        <dbReference type="SAM" id="Phobius"/>
    </source>
</evidence>
<keyword evidence="4" id="KW-0472">Membrane</keyword>
<feature type="chain" id="PRO_5015349166" evidence="5">
    <location>
        <begin position="21"/>
        <end position="537"/>
    </location>
</feature>
<comment type="similarity">
    <text evidence="1">Belongs to the UDP-glycosyltransferase family.</text>
</comment>
<name>A0A2R4FXE5_9CUCU</name>
<evidence type="ECO:0000256" key="1">
    <source>
        <dbReference type="ARBA" id="ARBA00009995"/>
    </source>
</evidence>
<accession>A0A2R4FXE5</accession>
<organism evidence="6">
    <name type="scientific">Lissorhoptrus oryzophilus</name>
    <name type="common">rice water weevil</name>
    <dbReference type="NCBI Taxonomy" id="308863"/>
    <lineage>
        <taxon>Eukaryota</taxon>
        <taxon>Metazoa</taxon>
        <taxon>Ecdysozoa</taxon>
        <taxon>Arthropoda</taxon>
        <taxon>Hexapoda</taxon>
        <taxon>Insecta</taxon>
        <taxon>Pterygota</taxon>
        <taxon>Neoptera</taxon>
        <taxon>Endopterygota</taxon>
        <taxon>Coleoptera</taxon>
        <taxon>Polyphaga</taxon>
        <taxon>Cucujiformia</taxon>
        <taxon>Erirhinidae</taxon>
        <taxon>Erirhininae</taxon>
        <taxon>Lissorhoptrus</taxon>
    </lineage>
</organism>
<keyword evidence="4" id="KW-1133">Transmembrane helix</keyword>
<feature type="signal peptide" evidence="5">
    <location>
        <begin position="1"/>
        <end position="20"/>
    </location>
</feature>
<dbReference type="FunFam" id="3.40.50.2000:FF:000050">
    <property type="entry name" value="UDP-glucuronosyltransferase"/>
    <property type="match status" value="1"/>
</dbReference>
<keyword evidence="2" id="KW-0328">Glycosyltransferase</keyword>
<reference evidence="6" key="1">
    <citation type="submission" date="2017-05" db="EMBL/GenBank/DDBJ databases">
        <authorList>
            <person name="Song R."/>
            <person name="Chenine A.L."/>
            <person name="Ruprecht R.M."/>
        </authorList>
    </citation>
    <scope>NUCLEOTIDE SEQUENCE</scope>
</reference>